<dbReference type="InterPro" id="IPR004367">
    <property type="entry name" value="Cyclin_C-dom"/>
</dbReference>
<evidence type="ECO:0000313" key="7">
    <source>
        <dbReference type="EMBL" id="GJN35723.1"/>
    </source>
</evidence>
<dbReference type="InterPro" id="IPR013763">
    <property type="entry name" value="Cyclin-like_dom"/>
</dbReference>
<dbReference type="InterPro" id="IPR036915">
    <property type="entry name" value="Cyclin-like_sf"/>
</dbReference>
<dbReference type="Pfam" id="PF02984">
    <property type="entry name" value="Cyclin_C"/>
    <property type="match status" value="1"/>
</dbReference>
<evidence type="ECO:0000256" key="5">
    <source>
        <dbReference type="SAM" id="MobiDB-lite"/>
    </source>
</evidence>
<dbReference type="InterPro" id="IPR039361">
    <property type="entry name" value="Cyclin"/>
</dbReference>
<dbReference type="Pfam" id="PF00134">
    <property type="entry name" value="Cyclin_N"/>
    <property type="match status" value="1"/>
</dbReference>
<dbReference type="SMART" id="SM00385">
    <property type="entry name" value="CYCLIN"/>
    <property type="match status" value="1"/>
</dbReference>
<keyword evidence="2 4" id="KW-0195">Cyclin</keyword>
<feature type="domain" description="Cyclin-like" evidence="6">
    <location>
        <begin position="290"/>
        <end position="392"/>
    </location>
</feature>
<feature type="region of interest" description="Disordered" evidence="5">
    <location>
        <begin position="1"/>
        <end position="31"/>
    </location>
</feature>
<dbReference type="EMBL" id="BQKI01000088">
    <property type="protein sequence ID" value="GJN35723.1"/>
    <property type="molecule type" value="Genomic_DNA"/>
</dbReference>
<evidence type="ECO:0000256" key="2">
    <source>
        <dbReference type="ARBA" id="ARBA00023127"/>
    </source>
</evidence>
<organism evidence="7 8">
    <name type="scientific">Eleusine coracana subsp. coracana</name>
    <dbReference type="NCBI Taxonomy" id="191504"/>
    <lineage>
        <taxon>Eukaryota</taxon>
        <taxon>Viridiplantae</taxon>
        <taxon>Streptophyta</taxon>
        <taxon>Embryophyta</taxon>
        <taxon>Tracheophyta</taxon>
        <taxon>Spermatophyta</taxon>
        <taxon>Magnoliopsida</taxon>
        <taxon>Liliopsida</taxon>
        <taxon>Poales</taxon>
        <taxon>Poaceae</taxon>
        <taxon>PACMAD clade</taxon>
        <taxon>Chloridoideae</taxon>
        <taxon>Cynodonteae</taxon>
        <taxon>Eleusininae</taxon>
        <taxon>Eleusine</taxon>
    </lineage>
</organism>
<evidence type="ECO:0000256" key="1">
    <source>
        <dbReference type="ARBA" id="ARBA00022618"/>
    </source>
</evidence>
<dbReference type="Gene3D" id="1.10.472.10">
    <property type="entry name" value="Cyclin-like"/>
    <property type="match status" value="1"/>
</dbReference>
<evidence type="ECO:0000256" key="4">
    <source>
        <dbReference type="RuleBase" id="RU000383"/>
    </source>
</evidence>
<reference evidence="7" key="2">
    <citation type="submission" date="2021-12" db="EMBL/GenBank/DDBJ databases">
        <title>Resequencing data analysis of finger millet.</title>
        <authorList>
            <person name="Hatakeyama M."/>
            <person name="Aluri S."/>
            <person name="Balachadran M.T."/>
            <person name="Sivarajan S.R."/>
            <person name="Poveda L."/>
            <person name="Shimizu-Inatsugi R."/>
            <person name="Schlapbach R."/>
            <person name="Sreeman S.M."/>
            <person name="Shimizu K.K."/>
        </authorList>
    </citation>
    <scope>NUCLEOTIDE SEQUENCE</scope>
</reference>
<comment type="caution">
    <text evidence="7">The sequence shown here is derived from an EMBL/GenBank/DDBJ whole genome shotgun (WGS) entry which is preliminary data.</text>
</comment>
<dbReference type="SUPFAM" id="SSF47954">
    <property type="entry name" value="Cyclin-like"/>
    <property type="match status" value="2"/>
</dbReference>
<accession>A0AAV5FLW1</accession>
<dbReference type="PROSITE" id="PS00292">
    <property type="entry name" value="CYCLINS"/>
    <property type="match status" value="1"/>
</dbReference>
<keyword evidence="3" id="KW-0131">Cell cycle</keyword>
<dbReference type="AlphaFoldDB" id="A0AAV5FLW1"/>
<proteinExistence type="inferred from homology"/>
<comment type="similarity">
    <text evidence="4">Belongs to the cyclin family.</text>
</comment>
<evidence type="ECO:0000256" key="3">
    <source>
        <dbReference type="ARBA" id="ARBA00023306"/>
    </source>
</evidence>
<name>A0AAV5FLW1_ELECO</name>
<dbReference type="InterPro" id="IPR006671">
    <property type="entry name" value="Cyclin_N"/>
</dbReference>
<dbReference type="Proteomes" id="UP001054889">
    <property type="component" value="Unassembled WGS sequence"/>
</dbReference>
<dbReference type="FunFam" id="1.10.472.10:FF:000167">
    <property type="entry name" value="Mitotic cyclin 6"/>
    <property type="match status" value="1"/>
</dbReference>
<keyword evidence="8" id="KW-1185">Reference proteome</keyword>
<reference evidence="7" key="1">
    <citation type="journal article" date="2018" name="DNA Res.">
        <title>Multiple hybrid de novo genome assembly of finger millet, an orphan allotetraploid crop.</title>
        <authorList>
            <person name="Hatakeyama M."/>
            <person name="Aluri S."/>
            <person name="Balachadran M.T."/>
            <person name="Sivarajan S.R."/>
            <person name="Patrignani A."/>
            <person name="Gruter S."/>
            <person name="Poveda L."/>
            <person name="Shimizu-Inatsugi R."/>
            <person name="Baeten J."/>
            <person name="Francoijs K.J."/>
            <person name="Nataraja K.N."/>
            <person name="Reddy Y.A.N."/>
            <person name="Phadnis S."/>
            <person name="Ravikumar R.L."/>
            <person name="Schlapbach R."/>
            <person name="Sreeman S.M."/>
            <person name="Shimizu K.K."/>
        </authorList>
    </citation>
    <scope>NUCLEOTIDE SEQUENCE</scope>
</reference>
<dbReference type="PANTHER" id="PTHR10177">
    <property type="entry name" value="CYCLINS"/>
    <property type="match status" value="1"/>
</dbReference>
<dbReference type="GO" id="GO:0051301">
    <property type="term" value="P:cell division"/>
    <property type="evidence" value="ECO:0007669"/>
    <property type="project" value="UniProtKB-KW"/>
</dbReference>
<sequence>MRFPGCSGRGLFSKKASEVEKPTAGSELPHRLSLRPAAMSGGSAVRHSSASATAGNAAAGGTKAVSWAGQRVALGDVTNLVVRGGGRLGGAADSAPDAKFSSTKSLADVTKGKGGSLASLRNVNTERVSTRKATSGQFDWPVSHHNIALQEENVFLSSMPCIVPAGVNSPGLSKDSASMEDAMSTCASMGSPDFECVDDGDSSMAASLHCWANDKLHISDSFTWKMHSSTKAENIFDIDDNQEDPQLCASLDDEIYKNLRMAETMRRPSSNFMDTTQIDMSTSMRAVLIDWIVEVIEEYRLVPETLYLTVNYIDRYLSVKAISRHRLQLVGIACLLIAAKYEEICAPQVEELCYLTDDSYTKDEVYDPTSTLSYYTQYTPSELRGCVRVLHRLFCVGPGSNIPAVREKYSQHKYKFVAKKYCPPSIPDEFFQDATS</sequence>
<keyword evidence="1" id="KW-0132">Cell division</keyword>
<gene>
    <name evidence="7" type="primary">gb24526</name>
    <name evidence="7" type="ORF">PR202_gb24526</name>
</gene>
<evidence type="ECO:0000259" key="6">
    <source>
        <dbReference type="SMART" id="SM00385"/>
    </source>
</evidence>
<dbReference type="InterPro" id="IPR048258">
    <property type="entry name" value="Cyclins_cyclin-box"/>
</dbReference>
<evidence type="ECO:0000313" key="8">
    <source>
        <dbReference type="Proteomes" id="UP001054889"/>
    </source>
</evidence>
<protein>
    <recommendedName>
        <fullName evidence="6">Cyclin-like domain-containing protein</fullName>
    </recommendedName>
</protein>